<dbReference type="EMBL" id="CP015093">
    <property type="protein sequence ID" value="APZ52689.1"/>
    <property type="molecule type" value="Genomic_DNA"/>
</dbReference>
<dbReference type="AlphaFoldDB" id="A0A1P8UTF6"/>
<organism evidence="2 3">
    <name type="scientific">Salipiger abyssi</name>
    <dbReference type="NCBI Taxonomy" id="1250539"/>
    <lineage>
        <taxon>Bacteria</taxon>
        <taxon>Pseudomonadati</taxon>
        <taxon>Pseudomonadota</taxon>
        <taxon>Alphaproteobacteria</taxon>
        <taxon>Rhodobacterales</taxon>
        <taxon>Roseobacteraceae</taxon>
        <taxon>Salipiger</taxon>
    </lineage>
</organism>
<protein>
    <submittedName>
        <fullName evidence="2">Uncharacterized protein</fullName>
    </submittedName>
</protein>
<dbReference type="Proteomes" id="UP000187059">
    <property type="component" value="Chromosome"/>
</dbReference>
<sequence>MEESDMAHHQKSTEHDSAHPHDVRAGPGDAGAMDRPEHLPESKEDRREGRSATTLFLWLLAAGVLLVLLLNWAALI</sequence>
<feature type="region of interest" description="Disordered" evidence="1">
    <location>
        <begin position="1"/>
        <end position="49"/>
    </location>
</feature>
<proteinExistence type="predicted"/>
<dbReference type="KEGG" id="paby:Ga0080574_TMP2355"/>
<gene>
    <name evidence="2" type="ORF">Ga0080574_TMP2355</name>
</gene>
<accession>A0A1P8UTF6</accession>
<feature type="compositionally biased region" description="Basic and acidic residues" evidence="1">
    <location>
        <begin position="1"/>
        <end position="24"/>
    </location>
</feature>
<keyword evidence="3" id="KW-1185">Reference proteome</keyword>
<evidence type="ECO:0000256" key="1">
    <source>
        <dbReference type="SAM" id="MobiDB-lite"/>
    </source>
</evidence>
<evidence type="ECO:0000313" key="2">
    <source>
        <dbReference type="EMBL" id="APZ52689.1"/>
    </source>
</evidence>
<reference evidence="2 3" key="1">
    <citation type="submission" date="2016-04" db="EMBL/GenBank/DDBJ databases">
        <title>Deep-sea bacteria in the southern Pacific.</title>
        <authorList>
            <person name="Tang K."/>
        </authorList>
    </citation>
    <scope>NUCLEOTIDE SEQUENCE [LARGE SCALE GENOMIC DNA]</scope>
    <source>
        <strain evidence="2 3">JLT2014</strain>
    </source>
</reference>
<feature type="compositionally biased region" description="Basic and acidic residues" evidence="1">
    <location>
        <begin position="32"/>
        <end position="49"/>
    </location>
</feature>
<dbReference type="STRING" id="1250539.Ga0080574_TMP2355"/>
<evidence type="ECO:0000313" key="3">
    <source>
        <dbReference type="Proteomes" id="UP000187059"/>
    </source>
</evidence>
<name>A0A1P8UTF6_9RHOB</name>